<dbReference type="EMBL" id="BMHE01000001">
    <property type="protein sequence ID" value="GGI43427.1"/>
    <property type="molecule type" value="Genomic_DNA"/>
</dbReference>
<organism evidence="1 2">
    <name type="scientific">Paenibacillus marchantiophytorum</name>
    <dbReference type="NCBI Taxonomy" id="1619310"/>
    <lineage>
        <taxon>Bacteria</taxon>
        <taxon>Bacillati</taxon>
        <taxon>Bacillota</taxon>
        <taxon>Bacilli</taxon>
        <taxon>Bacillales</taxon>
        <taxon>Paenibacillaceae</taxon>
        <taxon>Paenibacillus</taxon>
    </lineage>
</organism>
<dbReference type="Proteomes" id="UP000615455">
    <property type="component" value="Unassembled WGS sequence"/>
</dbReference>
<name>A0ABQ2BQ72_9BACL</name>
<evidence type="ECO:0000313" key="2">
    <source>
        <dbReference type="Proteomes" id="UP000615455"/>
    </source>
</evidence>
<protein>
    <submittedName>
        <fullName evidence="1">Uncharacterized protein</fullName>
    </submittedName>
</protein>
<reference evidence="2" key="1">
    <citation type="journal article" date="2019" name="Int. J. Syst. Evol. Microbiol.">
        <title>The Global Catalogue of Microorganisms (GCM) 10K type strain sequencing project: providing services to taxonomists for standard genome sequencing and annotation.</title>
        <authorList>
            <consortium name="The Broad Institute Genomics Platform"/>
            <consortium name="The Broad Institute Genome Sequencing Center for Infectious Disease"/>
            <person name="Wu L."/>
            <person name="Ma J."/>
        </authorList>
    </citation>
    <scope>NUCLEOTIDE SEQUENCE [LARGE SCALE GENOMIC DNA]</scope>
    <source>
        <strain evidence="2">CGMCC 1.15043</strain>
    </source>
</reference>
<keyword evidence="2" id="KW-1185">Reference proteome</keyword>
<proteinExistence type="predicted"/>
<comment type="caution">
    <text evidence="1">The sequence shown here is derived from an EMBL/GenBank/DDBJ whole genome shotgun (WGS) entry which is preliminary data.</text>
</comment>
<evidence type="ECO:0000313" key="1">
    <source>
        <dbReference type="EMBL" id="GGI43427.1"/>
    </source>
</evidence>
<sequence length="66" mass="7632">MIPKPRARVIVDKYRRMNKPPSRLASHSMKEMNETNNLSLELGAADCFMHGNWRITYTFSGQFMVG</sequence>
<accession>A0ABQ2BQ72</accession>
<gene>
    <name evidence="1" type="ORF">GCM10008018_02020</name>
</gene>